<evidence type="ECO:0000313" key="2">
    <source>
        <dbReference type="EMBL" id="EBN2028946.1"/>
    </source>
</evidence>
<evidence type="ECO:0000256" key="1">
    <source>
        <dbReference type="SAM" id="Phobius"/>
    </source>
</evidence>
<gene>
    <name evidence="2" type="ORF">DMK81_11340</name>
</gene>
<comment type="caution">
    <text evidence="2">The sequence shown here is derived from an EMBL/GenBank/DDBJ whole genome shotgun (WGS) entry which is preliminary data.</text>
</comment>
<accession>A0A5T7UKJ0</accession>
<feature type="transmembrane region" description="Helical" evidence="1">
    <location>
        <begin position="40"/>
        <end position="61"/>
    </location>
</feature>
<name>A0A5T7UKJ0_SALER</name>
<dbReference type="AlphaFoldDB" id="A0A5T7UKJ0"/>
<proteinExistence type="predicted"/>
<protein>
    <submittedName>
        <fullName evidence="2">Holin</fullName>
    </submittedName>
</protein>
<keyword evidence="1" id="KW-0472">Membrane</keyword>
<keyword evidence="1" id="KW-1133">Transmembrane helix</keyword>
<organism evidence="2">
    <name type="scientific">Salmonella enterica</name>
    <name type="common">Salmonella choleraesuis</name>
    <dbReference type="NCBI Taxonomy" id="28901"/>
    <lineage>
        <taxon>Bacteria</taxon>
        <taxon>Pseudomonadati</taxon>
        <taxon>Pseudomonadota</taxon>
        <taxon>Gammaproteobacteria</taxon>
        <taxon>Enterobacterales</taxon>
        <taxon>Enterobacteriaceae</taxon>
        <taxon>Salmonella</taxon>
    </lineage>
</organism>
<dbReference type="EMBL" id="AAGFBB010000004">
    <property type="protein sequence ID" value="EBN2028946.1"/>
    <property type="molecule type" value="Genomic_DNA"/>
</dbReference>
<reference evidence="2" key="1">
    <citation type="submission" date="2018-05" db="EMBL/GenBank/DDBJ databases">
        <authorList>
            <consortium name="PulseNet: The National Subtyping Network for Foodborne Disease Surveillance"/>
            <person name="Tarr C.L."/>
            <person name="Trees E."/>
            <person name="Katz L.S."/>
            <person name="Carleton-Romer H.A."/>
            <person name="Stroika S."/>
            <person name="Kucerova Z."/>
            <person name="Roache K.F."/>
            <person name="Sabol A.L."/>
            <person name="Besser J."/>
            <person name="Gerner-Smidt P."/>
        </authorList>
    </citation>
    <scope>NUCLEOTIDE SEQUENCE</scope>
    <source>
        <strain evidence="2">PNUSAS041832</strain>
    </source>
</reference>
<keyword evidence="1" id="KW-0812">Transmembrane</keyword>
<sequence>MANGTELIPALLLALIMTLAGSLAKYSLTKYSDKAPEPTAPFLSHVAVSLFAGMMMCLLGLTNGWSIYVVGIGCGWAGWQGASVIKQIRPPGFGNGDDNER</sequence>